<dbReference type="OrthoDB" id="1465784at2"/>
<evidence type="ECO:0000256" key="3">
    <source>
        <dbReference type="PROSITE-ProRule" id="PRU00339"/>
    </source>
</evidence>
<name>A0A4R6TB39_9FLAO</name>
<reference evidence="4 5" key="1">
    <citation type="submission" date="2019-03" db="EMBL/GenBank/DDBJ databases">
        <title>Genomic Encyclopedia of Type Strains, Phase III (KMG-III): the genomes of soil and plant-associated and newly described type strains.</title>
        <authorList>
            <person name="Whitman W."/>
        </authorList>
    </citation>
    <scope>NUCLEOTIDE SEQUENCE [LARGE SCALE GENOMIC DNA]</scope>
    <source>
        <strain evidence="4 5">CECT 8283</strain>
    </source>
</reference>
<gene>
    <name evidence="4" type="ORF">DFQ07_2731</name>
</gene>
<keyword evidence="2 3" id="KW-0802">TPR repeat</keyword>
<feature type="repeat" description="TPR" evidence="3">
    <location>
        <begin position="5"/>
        <end position="38"/>
    </location>
</feature>
<dbReference type="Proteomes" id="UP000295390">
    <property type="component" value="Unassembled WGS sequence"/>
</dbReference>
<proteinExistence type="predicted"/>
<dbReference type="PANTHER" id="PTHR44186:SF1">
    <property type="entry name" value="BARDET-BIEDL SYNDROME 4 PROTEIN"/>
    <property type="match status" value="1"/>
</dbReference>
<dbReference type="InterPro" id="IPR019734">
    <property type="entry name" value="TPR_rpt"/>
</dbReference>
<keyword evidence="5" id="KW-1185">Reference proteome</keyword>
<organism evidence="4 5">
    <name type="scientific">Tenacibaculum caenipelagi</name>
    <dbReference type="NCBI Taxonomy" id="1325435"/>
    <lineage>
        <taxon>Bacteria</taxon>
        <taxon>Pseudomonadati</taxon>
        <taxon>Bacteroidota</taxon>
        <taxon>Flavobacteriia</taxon>
        <taxon>Flavobacteriales</taxon>
        <taxon>Flavobacteriaceae</taxon>
        <taxon>Tenacibaculum</taxon>
    </lineage>
</organism>
<evidence type="ECO:0000313" key="5">
    <source>
        <dbReference type="Proteomes" id="UP000295390"/>
    </source>
</evidence>
<dbReference type="RefSeq" id="WP_133537656.1">
    <property type="nucleotide sequence ID" value="NZ_SNYH01000006.1"/>
</dbReference>
<dbReference type="EMBL" id="SNYH01000006">
    <property type="protein sequence ID" value="TDQ22714.1"/>
    <property type="molecule type" value="Genomic_DNA"/>
</dbReference>
<dbReference type="Pfam" id="PF13432">
    <property type="entry name" value="TPR_16"/>
    <property type="match status" value="1"/>
</dbReference>
<dbReference type="Pfam" id="PF13374">
    <property type="entry name" value="TPR_10"/>
    <property type="match status" value="1"/>
</dbReference>
<dbReference type="SMART" id="SM00028">
    <property type="entry name" value="TPR"/>
    <property type="match status" value="7"/>
</dbReference>
<dbReference type="PROSITE" id="PS50005">
    <property type="entry name" value="TPR"/>
    <property type="match status" value="2"/>
</dbReference>
<keyword evidence="1" id="KW-0677">Repeat</keyword>
<sequence length="324" mass="36660">MAENVEQLNNEGVKLFLKGNIKEAKSKYNKALKINPLYAATLNNLGMVSLQEKNFIKATNYFKNALKIKESATYFLNLGHAYANLNSFKLAEGQYIKAIDKAPDSLMGYKSLASLYQVQKQYDESVKVWEYIIANLSHDVSFKLHLAKDYIQLKEYQSALSVLYEASKQEKQQELTWYYISLIHFNSKNFGLAETAVKNALHIKPKELSFKSLLAAIHLGLSDVENAIKQWDEILAIEPFNDKIRIDKGVTLLSQGFIKESLNELNIVLRNDSKNEKANYYKAIAFLEANKLNDAISILNSIVNTGGAFKEGAEKVLNKVNKKS</sequence>
<dbReference type="InterPro" id="IPR011990">
    <property type="entry name" value="TPR-like_helical_dom_sf"/>
</dbReference>
<dbReference type="Gene3D" id="1.25.40.10">
    <property type="entry name" value="Tetratricopeptide repeat domain"/>
    <property type="match status" value="3"/>
</dbReference>
<protein>
    <submittedName>
        <fullName evidence="4">Tetratricopeptide repeat protein</fullName>
    </submittedName>
</protein>
<dbReference type="SUPFAM" id="SSF48452">
    <property type="entry name" value="TPR-like"/>
    <property type="match status" value="2"/>
</dbReference>
<dbReference type="PANTHER" id="PTHR44186">
    <property type="match status" value="1"/>
</dbReference>
<evidence type="ECO:0000256" key="1">
    <source>
        <dbReference type="ARBA" id="ARBA00022737"/>
    </source>
</evidence>
<evidence type="ECO:0000313" key="4">
    <source>
        <dbReference type="EMBL" id="TDQ22714.1"/>
    </source>
</evidence>
<evidence type="ECO:0000256" key="2">
    <source>
        <dbReference type="ARBA" id="ARBA00022803"/>
    </source>
</evidence>
<feature type="repeat" description="TPR" evidence="3">
    <location>
        <begin position="39"/>
        <end position="72"/>
    </location>
</feature>
<accession>A0A4R6TB39</accession>
<dbReference type="AlphaFoldDB" id="A0A4R6TB39"/>
<comment type="caution">
    <text evidence="4">The sequence shown here is derived from an EMBL/GenBank/DDBJ whole genome shotgun (WGS) entry which is preliminary data.</text>
</comment>